<dbReference type="Gene3D" id="1.10.579.10">
    <property type="entry name" value="DNA Cyclobutane Dipyrimidine Photolyase, subunit A, domain 3"/>
    <property type="match status" value="1"/>
</dbReference>
<name>A0ABP8QAM1_9GAMM</name>
<keyword evidence="6 7" id="KW-0157">Chromophore</keyword>
<keyword evidence="10" id="KW-1185">Reference proteome</keyword>
<dbReference type="InterPro" id="IPR014729">
    <property type="entry name" value="Rossmann-like_a/b/a_fold"/>
</dbReference>
<dbReference type="InterPro" id="IPR036155">
    <property type="entry name" value="Crypto/Photolyase_N_sf"/>
</dbReference>
<dbReference type="PRINTS" id="PR00147">
    <property type="entry name" value="DNAPHOTLYASE"/>
</dbReference>
<feature type="domain" description="Photolyase/cryptochrome alpha/beta" evidence="8">
    <location>
        <begin position="1"/>
        <end position="134"/>
    </location>
</feature>
<dbReference type="Gene3D" id="1.25.40.80">
    <property type="match status" value="1"/>
</dbReference>
<comment type="caution">
    <text evidence="9">The sequence shown here is derived from an EMBL/GenBank/DDBJ whole genome shotgun (WGS) entry which is preliminary data.</text>
</comment>
<dbReference type="EMBL" id="BAABFC010000012">
    <property type="protein sequence ID" value="GAA4498926.1"/>
    <property type="molecule type" value="Genomic_DNA"/>
</dbReference>
<dbReference type="PROSITE" id="PS00691">
    <property type="entry name" value="DNA_PHOTOLYASES_1_2"/>
    <property type="match status" value="1"/>
</dbReference>
<dbReference type="PROSITE" id="PS51645">
    <property type="entry name" value="PHR_CRY_ALPHA_BETA"/>
    <property type="match status" value="1"/>
</dbReference>
<dbReference type="SUPFAM" id="SSF48173">
    <property type="entry name" value="Cryptochrome/photolyase FAD-binding domain"/>
    <property type="match status" value="1"/>
</dbReference>
<dbReference type="InterPro" id="IPR006050">
    <property type="entry name" value="DNA_photolyase_N"/>
</dbReference>
<comment type="cofactor">
    <cofactor evidence="2">
        <name>FAD</name>
        <dbReference type="ChEBI" id="CHEBI:57692"/>
    </cofactor>
</comment>
<dbReference type="SUPFAM" id="SSF52425">
    <property type="entry name" value="Cryptochrome/photolyase, N-terminal domain"/>
    <property type="match status" value="1"/>
</dbReference>
<comment type="similarity">
    <text evidence="7">Belongs to the DNA photolyase family.</text>
</comment>
<keyword evidence="5 7" id="KW-0274">FAD</keyword>
<dbReference type="PROSITE" id="PS00394">
    <property type="entry name" value="DNA_PHOTOLYASES_1_1"/>
    <property type="match status" value="1"/>
</dbReference>
<evidence type="ECO:0000259" key="8">
    <source>
        <dbReference type="PROSITE" id="PS51645"/>
    </source>
</evidence>
<evidence type="ECO:0000256" key="2">
    <source>
        <dbReference type="ARBA" id="ARBA00001974"/>
    </source>
</evidence>
<keyword evidence="4 7" id="KW-0285">Flavoprotein</keyword>
<dbReference type="InterPro" id="IPR018394">
    <property type="entry name" value="DNA_photolyase_1_CS_C"/>
</dbReference>
<reference evidence="10" key="1">
    <citation type="journal article" date="2019" name="Int. J. Syst. Evol. Microbiol.">
        <title>The Global Catalogue of Microorganisms (GCM) 10K type strain sequencing project: providing services to taxonomists for standard genome sequencing and annotation.</title>
        <authorList>
            <consortium name="The Broad Institute Genomics Platform"/>
            <consortium name="The Broad Institute Genome Sequencing Center for Infectious Disease"/>
            <person name="Wu L."/>
            <person name="Ma J."/>
        </authorList>
    </citation>
    <scope>NUCLEOTIDE SEQUENCE [LARGE SCALE GENOMIC DNA]</scope>
    <source>
        <strain evidence="10">JCM 32226</strain>
    </source>
</reference>
<proteinExistence type="inferred from homology"/>
<dbReference type="PANTHER" id="PTHR11455">
    <property type="entry name" value="CRYPTOCHROME"/>
    <property type="match status" value="1"/>
</dbReference>
<evidence type="ECO:0000313" key="10">
    <source>
        <dbReference type="Proteomes" id="UP001501321"/>
    </source>
</evidence>
<evidence type="ECO:0000256" key="4">
    <source>
        <dbReference type="ARBA" id="ARBA00022630"/>
    </source>
</evidence>
<comment type="cofactor">
    <cofactor evidence="1">
        <name>(6R)-5,10-methylene-5,6,7,8-tetrahydrofolate</name>
        <dbReference type="ChEBI" id="CHEBI:15636"/>
    </cofactor>
</comment>
<evidence type="ECO:0000256" key="7">
    <source>
        <dbReference type="RuleBase" id="RU004182"/>
    </source>
</evidence>
<dbReference type="Pfam" id="PF03441">
    <property type="entry name" value="FAD_binding_7"/>
    <property type="match status" value="1"/>
</dbReference>
<dbReference type="PANTHER" id="PTHR11455:SF9">
    <property type="entry name" value="CRYPTOCHROME CIRCADIAN CLOCK 5 ISOFORM X1"/>
    <property type="match status" value="1"/>
</dbReference>
<gene>
    <name evidence="9" type="primary">phrB</name>
    <name evidence="9" type="ORF">GCM10023095_18190</name>
</gene>
<organism evidence="9 10">
    <name type="scientific">Pseudaeromonas paramecii</name>
    <dbReference type="NCBI Taxonomy" id="2138166"/>
    <lineage>
        <taxon>Bacteria</taxon>
        <taxon>Pseudomonadati</taxon>
        <taxon>Pseudomonadota</taxon>
        <taxon>Gammaproteobacteria</taxon>
        <taxon>Aeromonadales</taxon>
        <taxon>Aeromonadaceae</taxon>
        <taxon>Pseudaeromonas</taxon>
    </lineage>
</organism>
<protein>
    <submittedName>
        <fullName evidence="9">Deoxyribodipyrimidine photo-lyase</fullName>
    </submittedName>
</protein>
<dbReference type="Gene3D" id="3.40.50.620">
    <property type="entry name" value="HUPs"/>
    <property type="match status" value="1"/>
</dbReference>
<dbReference type="InterPro" id="IPR005101">
    <property type="entry name" value="Cryptochr/Photolyase_FAD-bd"/>
</dbReference>
<evidence type="ECO:0000256" key="1">
    <source>
        <dbReference type="ARBA" id="ARBA00001932"/>
    </source>
</evidence>
<comment type="similarity">
    <text evidence="3">Belongs to the DNA photolyase class-1 family.</text>
</comment>
<evidence type="ECO:0000256" key="3">
    <source>
        <dbReference type="ARBA" id="ARBA00005862"/>
    </source>
</evidence>
<sequence>MQLVWFRQDLRLVDHPALSAAVRQARQQNQTVEAVFIISRAQWRRHQMAQVRERFLLARLNELGAVLAELGIRLHRLEVDWFDEVPAALAALVQARGARALHAISAIEVDERRRDAAVSRQLSVPCHFVPGCCVLPPGSVLTGKGEAFKVFTPFSRAWLKALAAQGSTVLPPPGPVAAPLGWQPMSLPRPTALEARVLADWPVVEGAAEARLTQFLERAVLDYESQRDLPAREGTARLSAYLAAGILSPRQCLAALQQRLGRLPFSRGEPGFAWLNELIWREFYRHLLVLEPRLSMDQPFQLHTRALAWRQDEAAFAAWCQGRTGYPIVDAAMRCLNQTGWMHNRLRMIVASFLTKDLHLSWRQGEDYFMSRLVDGDLAANNGGWQWAAGTGADAAPYFRVFNPTTQGQRFDPKGDFIRRWLPELAAVPDAYLHTPHDWLRIKGLRDYPAPMVDHALARQQAIAMFQQLE</sequence>
<dbReference type="InterPro" id="IPR002081">
    <property type="entry name" value="Cryptochrome/DNA_photolyase_1"/>
</dbReference>
<dbReference type="Proteomes" id="UP001501321">
    <property type="component" value="Unassembled WGS sequence"/>
</dbReference>
<dbReference type="RefSeq" id="WP_345012245.1">
    <property type="nucleotide sequence ID" value="NZ_BAABFC010000012.1"/>
</dbReference>
<dbReference type="InterPro" id="IPR036134">
    <property type="entry name" value="Crypto/Photolyase_FAD-like_sf"/>
</dbReference>
<dbReference type="NCBIfam" id="NF007955">
    <property type="entry name" value="PRK10674.1"/>
    <property type="match status" value="1"/>
</dbReference>
<evidence type="ECO:0000256" key="5">
    <source>
        <dbReference type="ARBA" id="ARBA00022827"/>
    </source>
</evidence>
<evidence type="ECO:0000256" key="6">
    <source>
        <dbReference type="ARBA" id="ARBA00022991"/>
    </source>
</evidence>
<accession>A0ABP8QAM1</accession>
<evidence type="ECO:0000313" key="9">
    <source>
        <dbReference type="EMBL" id="GAA4498926.1"/>
    </source>
</evidence>
<dbReference type="Pfam" id="PF00875">
    <property type="entry name" value="DNA_photolyase"/>
    <property type="match status" value="1"/>
</dbReference>